<feature type="domain" description="RecX first three-helical" evidence="8">
    <location>
        <begin position="11"/>
        <end position="52"/>
    </location>
</feature>
<evidence type="ECO:0000313" key="9">
    <source>
        <dbReference type="EMBL" id="OGK42111.1"/>
    </source>
</evidence>
<evidence type="ECO:0000256" key="2">
    <source>
        <dbReference type="ARBA" id="ARBA00009695"/>
    </source>
</evidence>
<evidence type="ECO:0000259" key="7">
    <source>
        <dbReference type="Pfam" id="PF21981"/>
    </source>
</evidence>
<dbReference type="InterPro" id="IPR036388">
    <property type="entry name" value="WH-like_DNA-bd_sf"/>
</dbReference>
<evidence type="ECO:0000259" key="8">
    <source>
        <dbReference type="Pfam" id="PF21982"/>
    </source>
</evidence>
<dbReference type="GO" id="GO:0006282">
    <property type="term" value="P:regulation of DNA repair"/>
    <property type="evidence" value="ECO:0007669"/>
    <property type="project" value="UniProtKB-UniRule"/>
</dbReference>
<feature type="domain" description="RecX second three-helical" evidence="6">
    <location>
        <begin position="59"/>
        <end position="97"/>
    </location>
</feature>
<evidence type="ECO:0000256" key="4">
    <source>
        <dbReference type="ARBA" id="ARBA00022490"/>
    </source>
</evidence>
<dbReference type="Pfam" id="PF21982">
    <property type="entry name" value="RecX_HTH1"/>
    <property type="match status" value="1"/>
</dbReference>
<sequence length="160" mass="19232">MTSEDLQELLNKAYFFLKFRPRTKKEMRDYLYKKIQKRHFSRDDADNVIEELEEKKFIDDKAFVEWFADQRSRGKPKGSYVLKGELLRLGIEKDLIDFYLQENPLKEEDLALKALQSKWHRFKNLPKKERFEKSAAFLSNRGFSFDLIKEAINKLQENNS</sequence>
<evidence type="ECO:0000256" key="1">
    <source>
        <dbReference type="ARBA" id="ARBA00004496"/>
    </source>
</evidence>
<dbReference type="InterPro" id="IPR053925">
    <property type="entry name" value="RecX_HTH_3rd"/>
</dbReference>
<dbReference type="AlphaFoldDB" id="A0A1F7IFI7"/>
<proteinExistence type="inferred from homology"/>
<evidence type="ECO:0000256" key="3">
    <source>
        <dbReference type="ARBA" id="ARBA00018111"/>
    </source>
</evidence>
<dbReference type="Pfam" id="PF02631">
    <property type="entry name" value="RecX_HTH2"/>
    <property type="match status" value="1"/>
</dbReference>
<comment type="caution">
    <text evidence="9">The sequence shown here is derived from an EMBL/GenBank/DDBJ whole genome shotgun (WGS) entry which is preliminary data.</text>
</comment>
<dbReference type="HAMAP" id="MF_01114">
    <property type="entry name" value="RecX"/>
    <property type="match status" value="1"/>
</dbReference>
<dbReference type="InterPro" id="IPR053924">
    <property type="entry name" value="RecX_HTH_2nd"/>
</dbReference>
<evidence type="ECO:0000256" key="5">
    <source>
        <dbReference type="HAMAP-Rule" id="MF_01114"/>
    </source>
</evidence>
<dbReference type="EMBL" id="MGAG01000004">
    <property type="protein sequence ID" value="OGK42111.1"/>
    <property type="molecule type" value="Genomic_DNA"/>
</dbReference>
<dbReference type="PANTHER" id="PTHR33602">
    <property type="entry name" value="REGULATORY PROTEIN RECX FAMILY PROTEIN"/>
    <property type="match status" value="1"/>
</dbReference>
<dbReference type="Gene3D" id="1.10.10.10">
    <property type="entry name" value="Winged helix-like DNA-binding domain superfamily/Winged helix DNA-binding domain"/>
    <property type="match status" value="3"/>
</dbReference>
<dbReference type="STRING" id="1802056.A2954_02060"/>
<dbReference type="Pfam" id="PF21981">
    <property type="entry name" value="RecX_HTH3"/>
    <property type="match status" value="1"/>
</dbReference>
<keyword evidence="4 5" id="KW-0963">Cytoplasm</keyword>
<gene>
    <name evidence="5" type="primary">recX</name>
    <name evidence="9" type="ORF">A2954_02060</name>
</gene>
<protein>
    <recommendedName>
        <fullName evidence="3 5">Regulatory protein RecX</fullName>
    </recommendedName>
</protein>
<organism evidence="9 10">
    <name type="scientific">Candidatus Roizmanbacteria bacterium RIFCSPLOWO2_01_FULL_37_12</name>
    <dbReference type="NCBI Taxonomy" id="1802056"/>
    <lineage>
        <taxon>Bacteria</taxon>
        <taxon>Candidatus Roizmaniibacteriota</taxon>
    </lineage>
</organism>
<comment type="function">
    <text evidence="5">Modulates RecA activity.</text>
</comment>
<dbReference type="GO" id="GO:0005737">
    <property type="term" value="C:cytoplasm"/>
    <property type="evidence" value="ECO:0007669"/>
    <property type="project" value="UniProtKB-SubCell"/>
</dbReference>
<reference evidence="9 10" key="1">
    <citation type="journal article" date="2016" name="Nat. Commun.">
        <title>Thousands of microbial genomes shed light on interconnected biogeochemical processes in an aquifer system.</title>
        <authorList>
            <person name="Anantharaman K."/>
            <person name="Brown C.T."/>
            <person name="Hug L.A."/>
            <person name="Sharon I."/>
            <person name="Castelle C.J."/>
            <person name="Probst A.J."/>
            <person name="Thomas B.C."/>
            <person name="Singh A."/>
            <person name="Wilkins M.J."/>
            <person name="Karaoz U."/>
            <person name="Brodie E.L."/>
            <person name="Williams K.H."/>
            <person name="Hubbard S.S."/>
            <person name="Banfield J.F."/>
        </authorList>
    </citation>
    <scope>NUCLEOTIDE SEQUENCE [LARGE SCALE GENOMIC DNA]</scope>
</reference>
<evidence type="ECO:0000313" key="10">
    <source>
        <dbReference type="Proteomes" id="UP000177698"/>
    </source>
</evidence>
<comment type="subcellular location">
    <subcellularLocation>
        <location evidence="1 5">Cytoplasm</location>
    </subcellularLocation>
</comment>
<name>A0A1F7IFI7_9BACT</name>
<dbReference type="InterPro" id="IPR053926">
    <property type="entry name" value="RecX_HTH_1st"/>
</dbReference>
<evidence type="ECO:0000259" key="6">
    <source>
        <dbReference type="Pfam" id="PF02631"/>
    </source>
</evidence>
<dbReference type="Proteomes" id="UP000177698">
    <property type="component" value="Unassembled WGS sequence"/>
</dbReference>
<dbReference type="InterPro" id="IPR003783">
    <property type="entry name" value="Regulatory_RecX"/>
</dbReference>
<dbReference type="PANTHER" id="PTHR33602:SF1">
    <property type="entry name" value="REGULATORY PROTEIN RECX FAMILY PROTEIN"/>
    <property type="match status" value="1"/>
</dbReference>
<accession>A0A1F7IFI7</accession>
<feature type="domain" description="RecX third three-helical" evidence="7">
    <location>
        <begin position="107"/>
        <end position="152"/>
    </location>
</feature>
<comment type="similarity">
    <text evidence="2 5">Belongs to the RecX family.</text>
</comment>